<comment type="similarity">
    <text evidence="1">Belongs to the TRAFAC class myosin-kinesin ATPase superfamily. Kinesin family.</text>
</comment>
<feature type="compositionally biased region" description="Low complexity" evidence="3">
    <location>
        <begin position="203"/>
        <end position="266"/>
    </location>
</feature>
<dbReference type="Proteomes" id="UP001363151">
    <property type="component" value="Unassembled WGS sequence"/>
</dbReference>
<dbReference type="InterPro" id="IPR027640">
    <property type="entry name" value="Kinesin-like_fam"/>
</dbReference>
<evidence type="ECO:0000313" key="6">
    <source>
        <dbReference type="Proteomes" id="UP001363151"/>
    </source>
</evidence>
<keyword evidence="1" id="KW-0067">ATP-binding</keyword>
<feature type="compositionally biased region" description="Basic and acidic residues" evidence="3">
    <location>
        <begin position="307"/>
        <end position="329"/>
    </location>
</feature>
<dbReference type="SMART" id="SM00129">
    <property type="entry name" value="KISc"/>
    <property type="match status" value="1"/>
</dbReference>
<dbReference type="InterPro" id="IPR001752">
    <property type="entry name" value="Kinesin_motor_dom"/>
</dbReference>
<name>A0ABR1G1V1_AURAN</name>
<protein>
    <submittedName>
        <fullName evidence="5">Microtubule motor protein</fullName>
    </submittedName>
</protein>
<keyword evidence="6" id="KW-1185">Reference proteome</keyword>
<evidence type="ECO:0000259" key="4">
    <source>
        <dbReference type="PROSITE" id="PS50067"/>
    </source>
</evidence>
<organism evidence="5 6">
    <name type="scientific">Aureococcus anophagefferens</name>
    <name type="common">Harmful bloom alga</name>
    <dbReference type="NCBI Taxonomy" id="44056"/>
    <lineage>
        <taxon>Eukaryota</taxon>
        <taxon>Sar</taxon>
        <taxon>Stramenopiles</taxon>
        <taxon>Ochrophyta</taxon>
        <taxon>Pelagophyceae</taxon>
        <taxon>Pelagomonadales</taxon>
        <taxon>Pelagomonadaceae</taxon>
        <taxon>Aureococcus</taxon>
    </lineage>
</organism>
<evidence type="ECO:0000313" key="5">
    <source>
        <dbReference type="EMBL" id="KAK7242486.1"/>
    </source>
</evidence>
<dbReference type="EMBL" id="JBBJCI010000142">
    <property type="protein sequence ID" value="KAK7242486.1"/>
    <property type="molecule type" value="Genomic_DNA"/>
</dbReference>
<feature type="binding site" evidence="1">
    <location>
        <begin position="622"/>
        <end position="629"/>
    </location>
    <ligand>
        <name>ATP</name>
        <dbReference type="ChEBI" id="CHEBI:30616"/>
    </ligand>
</feature>
<feature type="domain" description="Kinesin motor" evidence="4">
    <location>
        <begin position="525"/>
        <end position="879"/>
    </location>
</feature>
<keyword evidence="1" id="KW-0547">Nucleotide-binding</keyword>
<feature type="compositionally biased region" description="Basic residues" evidence="3">
    <location>
        <begin position="351"/>
        <end position="362"/>
    </location>
</feature>
<dbReference type="PANTHER" id="PTHR47972">
    <property type="entry name" value="KINESIN-LIKE PROTEIN KLP-3"/>
    <property type="match status" value="1"/>
</dbReference>
<dbReference type="InterPro" id="IPR027417">
    <property type="entry name" value="P-loop_NTPase"/>
</dbReference>
<feature type="coiled-coil region" evidence="2">
    <location>
        <begin position="466"/>
        <end position="518"/>
    </location>
</feature>
<feature type="region of interest" description="Disordered" evidence="3">
    <location>
        <begin position="145"/>
        <end position="185"/>
    </location>
</feature>
<evidence type="ECO:0000256" key="2">
    <source>
        <dbReference type="SAM" id="Coils"/>
    </source>
</evidence>
<feature type="compositionally biased region" description="Basic and acidic residues" evidence="3">
    <location>
        <begin position="363"/>
        <end position="381"/>
    </location>
</feature>
<keyword evidence="2" id="KW-0175">Coiled coil</keyword>
<dbReference type="Pfam" id="PF00225">
    <property type="entry name" value="Kinesin"/>
    <property type="match status" value="1"/>
</dbReference>
<dbReference type="PROSITE" id="PS50067">
    <property type="entry name" value="KINESIN_MOTOR_2"/>
    <property type="match status" value="1"/>
</dbReference>
<reference evidence="5 6" key="1">
    <citation type="submission" date="2024-03" db="EMBL/GenBank/DDBJ databases">
        <title>Aureococcus anophagefferens CCMP1851 and Kratosvirus quantuckense: Draft genome of a second virus-susceptible host strain in the model system.</title>
        <authorList>
            <person name="Chase E."/>
            <person name="Truchon A.R."/>
            <person name="Schepens W."/>
            <person name="Wilhelm S.W."/>
        </authorList>
    </citation>
    <scope>NUCLEOTIDE SEQUENCE [LARGE SCALE GENOMIC DNA]</scope>
    <source>
        <strain evidence="5 6">CCMP1851</strain>
    </source>
</reference>
<feature type="region of interest" description="Disordered" evidence="3">
    <location>
        <begin position="342"/>
        <end position="381"/>
    </location>
</feature>
<feature type="region of interest" description="Disordered" evidence="3">
    <location>
        <begin position="197"/>
        <end position="329"/>
    </location>
</feature>
<dbReference type="PRINTS" id="PR00380">
    <property type="entry name" value="KINESINHEAVY"/>
</dbReference>
<dbReference type="Gene3D" id="3.40.850.10">
    <property type="entry name" value="Kinesin motor domain"/>
    <property type="match status" value="1"/>
</dbReference>
<comment type="caution">
    <text evidence="5">The sequence shown here is derived from an EMBL/GenBank/DDBJ whole genome shotgun (WGS) entry which is preliminary data.</text>
</comment>
<gene>
    <name evidence="5" type="ORF">SO694_00017148</name>
</gene>
<dbReference type="InterPro" id="IPR036961">
    <property type="entry name" value="Kinesin_motor_dom_sf"/>
</dbReference>
<proteinExistence type="inferred from homology"/>
<evidence type="ECO:0000256" key="3">
    <source>
        <dbReference type="SAM" id="MobiDB-lite"/>
    </source>
</evidence>
<sequence>MPCARARAAAAAAAPGGRAAAPIAEVESEAALRAAEQMSTMLERRQGADRARLLVTTFAGSTDEDIAEACEKMRAPKGQRWDVTAKIKARDEKLGARCGRCCRASRAAQGLRDARDRTAAQASRVAAAERERDELRAALAEARAGLSVATEGSSGDDAGDGGGSSRTRRAERDAARAEAAAARRSLADQTAAIARAEGKAEMASAHATGGARAAPRAQRDAPAARARASPTRRTSGASASSRSRATTSRTSHADALQALRSELAASEAERDRLGEASARADGGAAETREALAAAEAAATSGPARHAGATDEVRTEELRQRAARAEEERERLAAEVLAKSAAVARRPLSARAARRRRAARRARRAADAARGDAAAERDARARDADLAEQARAGRCDLDRAAFEAEAAALGDDRAANDAALAARRVADRPAASPDGGGPRARETELASLRAELDEKNEIDAKAQALALSEARGEVEALRRRLAATEEATRDAAATCEGRVAEMEEKLRDADVTRRKLHNTIQELRGNIRVFARVRPFLPSDGAAADAPPVVVDMADGTSLTLAAEDDDADGEPFGDKKRKRRKELFSYDHVFGPSTGQERVFTEVAEFVQSALDGYQVCLFSYGQTGSGKTHTMQGTGTGPMRGIIPRAMEQVAAYCDAQRARGWAYEMEVSYVEIYNEQVRDLLADNGPAPAPGGDVRPPKPAGLEVRRDPKTGRVYVDGCTRTPVDPGDKAMVDDLMQCAATHRCVAATDMNAVSSRSHAVFTLHLTGTHAEKKARLKGALNLVDLAGSERLDRSGAVGQRAKEAAHINKSLSALAGVFSALNRKQTHVPYRDSKLTFLLQPALSGDGKTLLFVNLSPTPGSANESLCSLRFAKQVQSVELGKAKRHIETVH</sequence>
<accession>A0ABR1G1V1</accession>
<keyword evidence="1" id="KW-0505">Motor protein</keyword>
<evidence type="ECO:0000256" key="1">
    <source>
        <dbReference type="PROSITE-ProRule" id="PRU00283"/>
    </source>
</evidence>
<dbReference type="SUPFAM" id="SSF52540">
    <property type="entry name" value="P-loop containing nucleoside triphosphate hydrolases"/>
    <property type="match status" value="1"/>
</dbReference>